<dbReference type="Gene3D" id="3.20.20.140">
    <property type="entry name" value="Metal-dependent hydrolases"/>
    <property type="match status" value="1"/>
</dbReference>
<evidence type="ECO:0000259" key="1">
    <source>
        <dbReference type="Pfam" id="PF01979"/>
    </source>
</evidence>
<protein>
    <submittedName>
        <fullName evidence="2">Xaa-Pro dipeptidase</fullName>
    </submittedName>
</protein>
<dbReference type="GO" id="GO:0016810">
    <property type="term" value="F:hydrolase activity, acting on carbon-nitrogen (but not peptide) bonds"/>
    <property type="evidence" value="ECO:0007669"/>
    <property type="project" value="InterPro"/>
</dbReference>
<name>A0A250VTN9_STROL</name>
<dbReference type="SUPFAM" id="SSF51338">
    <property type="entry name" value="Composite domain of metallo-dependent hydrolases"/>
    <property type="match status" value="1"/>
</dbReference>
<reference evidence="3" key="1">
    <citation type="submission" date="2017-05" db="EMBL/GenBank/DDBJ databases">
        <title>Streptomyces olivochromogenes NBRC 3561 whole genome shotgun sequence.</title>
        <authorList>
            <person name="Dohra H."/>
            <person name="Kodani S."/>
        </authorList>
    </citation>
    <scope>NUCLEOTIDE SEQUENCE [LARGE SCALE GENOMIC DNA]</scope>
    <source>
        <strain evidence="3">NBRC 3561</strain>
    </source>
</reference>
<comment type="caution">
    <text evidence="2">The sequence shown here is derived from an EMBL/GenBank/DDBJ whole genome shotgun (WGS) entry which is preliminary data.</text>
</comment>
<accession>A0A250VTN9</accession>
<dbReference type="InterPro" id="IPR011059">
    <property type="entry name" value="Metal-dep_hydrolase_composite"/>
</dbReference>
<dbReference type="Gene3D" id="2.30.40.10">
    <property type="entry name" value="Urease, subunit C, domain 1"/>
    <property type="match status" value="1"/>
</dbReference>
<sequence length="71" mass="7370">MDPLAAITAGTLTAARLLGVDDRLGSLEAGKTADFVAVDQDPLRDIGSLGRPENVVLVAQAGALRKDLTRL</sequence>
<evidence type="ECO:0000313" key="2">
    <source>
        <dbReference type="EMBL" id="GAX57466.1"/>
    </source>
</evidence>
<dbReference type="STRING" id="1963.AQJ27_44260"/>
<dbReference type="InterPro" id="IPR051781">
    <property type="entry name" value="Metallo-dep_Hydrolase"/>
</dbReference>
<dbReference type="EMBL" id="BDQI01000036">
    <property type="protein sequence ID" value="GAX57466.1"/>
    <property type="molecule type" value="Genomic_DNA"/>
</dbReference>
<evidence type="ECO:0000313" key="3">
    <source>
        <dbReference type="Proteomes" id="UP000217446"/>
    </source>
</evidence>
<dbReference type="Proteomes" id="UP000217446">
    <property type="component" value="Unassembled WGS sequence"/>
</dbReference>
<keyword evidence="3" id="KW-1185">Reference proteome</keyword>
<proteinExistence type="predicted"/>
<feature type="domain" description="Amidohydrolase-related" evidence="1">
    <location>
        <begin position="1"/>
        <end position="60"/>
    </location>
</feature>
<dbReference type="InterPro" id="IPR006680">
    <property type="entry name" value="Amidohydro-rel"/>
</dbReference>
<dbReference type="PANTHER" id="PTHR43135">
    <property type="entry name" value="ALPHA-D-RIBOSE 1-METHYLPHOSPHONATE 5-TRIPHOSPHATE DIPHOSPHATASE"/>
    <property type="match status" value="1"/>
</dbReference>
<dbReference type="AlphaFoldDB" id="A0A250VTN9"/>
<dbReference type="PANTHER" id="PTHR43135:SF3">
    <property type="entry name" value="ALPHA-D-RIBOSE 1-METHYLPHOSPHONATE 5-TRIPHOSPHATE DIPHOSPHATASE"/>
    <property type="match status" value="1"/>
</dbReference>
<organism evidence="2 3">
    <name type="scientific">Streptomyces olivochromogenes</name>
    <dbReference type="NCBI Taxonomy" id="1963"/>
    <lineage>
        <taxon>Bacteria</taxon>
        <taxon>Bacillati</taxon>
        <taxon>Actinomycetota</taxon>
        <taxon>Actinomycetes</taxon>
        <taxon>Kitasatosporales</taxon>
        <taxon>Streptomycetaceae</taxon>
        <taxon>Streptomyces</taxon>
    </lineage>
</organism>
<dbReference type="Pfam" id="PF01979">
    <property type="entry name" value="Amidohydro_1"/>
    <property type="match status" value="1"/>
</dbReference>
<gene>
    <name evidence="2" type="ORF">SO3561_09036</name>
</gene>